<dbReference type="CDD" id="cd24158">
    <property type="entry name" value="NUDIX_ADPRase_Rv1700"/>
    <property type="match status" value="1"/>
</dbReference>
<name>A0A4R8ZI68_9MICO</name>
<dbReference type="PANTHER" id="PTHR11839:SF31">
    <property type="entry name" value="ADP-RIBOSE PYROPHOSPHATASE"/>
    <property type="match status" value="1"/>
</dbReference>
<feature type="domain" description="Nudix hydrolase" evidence="3">
    <location>
        <begin position="36"/>
        <end position="170"/>
    </location>
</feature>
<evidence type="ECO:0000259" key="3">
    <source>
        <dbReference type="PROSITE" id="PS51462"/>
    </source>
</evidence>
<dbReference type="AlphaFoldDB" id="A0A4R8ZI68"/>
<evidence type="ECO:0000313" key="5">
    <source>
        <dbReference type="Proteomes" id="UP000298424"/>
    </source>
</evidence>
<dbReference type="PROSITE" id="PS51462">
    <property type="entry name" value="NUDIX"/>
    <property type="match status" value="1"/>
</dbReference>
<feature type="compositionally biased region" description="Polar residues" evidence="2">
    <location>
        <begin position="196"/>
        <end position="206"/>
    </location>
</feature>
<dbReference type="GO" id="GO:0006753">
    <property type="term" value="P:nucleoside phosphate metabolic process"/>
    <property type="evidence" value="ECO:0007669"/>
    <property type="project" value="TreeGrafter"/>
</dbReference>
<evidence type="ECO:0000256" key="2">
    <source>
        <dbReference type="SAM" id="MobiDB-lite"/>
    </source>
</evidence>
<dbReference type="SUPFAM" id="SSF55811">
    <property type="entry name" value="Nudix"/>
    <property type="match status" value="1"/>
</dbReference>
<proteinExistence type="predicted"/>
<dbReference type="PANTHER" id="PTHR11839">
    <property type="entry name" value="UDP/ADP-SUGAR PYROPHOSPHATASE"/>
    <property type="match status" value="1"/>
</dbReference>
<dbReference type="EMBL" id="SOGT01000005">
    <property type="protein sequence ID" value="TFD27811.1"/>
    <property type="molecule type" value="Genomic_DNA"/>
</dbReference>
<protein>
    <submittedName>
        <fullName evidence="4">NUDIX hydrolase</fullName>
    </submittedName>
</protein>
<dbReference type="Gene3D" id="3.90.79.10">
    <property type="entry name" value="Nucleoside Triphosphate Pyrophosphohydrolase"/>
    <property type="match status" value="1"/>
</dbReference>
<organism evidence="4 5">
    <name type="scientific">Cryobacterium lyxosi</name>
    <dbReference type="NCBI Taxonomy" id="1259228"/>
    <lineage>
        <taxon>Bacteria</taxon>
        <taxon>Bacillati</taxon>
        <taxon>Actinomycetota</taxon>
        <taxon>Actinomycetes</taxon>
        <taxon>Micrococcales</taxon>
        <taxon>Microbacteriaceae</taxon>
        <taxon>Cryobacterium</taxon>
    </lineage>
</organism>
<dbReference type="InterPro" id="IPR000086">
    <property type="entry name" value="NUDIX_hydrolase_dom"/>
</dbReference>
<keyword evidence="1 4" id="KW-0378">Hydrolase</keyword>
<evidence type="ECO:0000256" key="1">
    <source>
        <dbReference type="ARBA" id="ARBA00022801"/>
    </source>
</evidence>
<reference evidence="4 5" key="1">
    <citation type="submission" date="2019-03" db="EMBL/GenBank/DDBJ databases">
        <title>Genomics of glacier-inhabiting Cryobacterium strains.</title>
        <authorList>
            <person name="Liu Q."/>
            <person name="Xin Y.-H."/>
        </authorList>
    </citation>
    <scope>NUCLEOTIDE SEQUENCE [LARGE SCALE GENOMIC DNA]</scope>
    <source>
        <strain evidence="4 5">TMT1-1</strain>
    </source>
</reference>
<dbReference type="GO" id="GO:0019693">
    <property type="term" value="P:ribose phosphate metabolic process"/>
    <property type="evidence" value="ECO:0007669"/>
    <property type="project" value="TreeGrafter"/>
</dbReference>
<dbReference type="Pfam" id="PF00293">
    <property type="entry name" value="NUDIX"/>
    <property type="match status" value="1"/>
</dbReference>
<comment type="caution">
    <text evidence="4">The sequence shown here is derived from an EMBL/GenBank/DDBJ whole genome shotgun (WGS) entry which is preliminary data.</text>
</comment>
<accession>A0A4R8ZI68</accession>
<keyword evidence="5" id="KW-1185">Reference proteome</keyword>
<dbReference type="GO" id="GO:0016787">
    <property type="term" value="F:hydrolase activity"/>
    <property type="evidence" value="ECO:0007669"/>
    <property type="project" value="UniProtKB-KW"/>
</dbReference>
<gene>
    <name evidence="4" type="ORF">E3T27_03975</name>
</gene>
<dbReference type="Proteomes" id="UP000298424">
    <property type="component" value="Unassembled WGS sequence"/>
</dbReference>
<sequence>MPVQVSASDVVYDGAIWNVRRDSFDYNGASITREYIDHPGAVAVLALDEQDRVLLIKQYRHPTGLRGWELPAGLLDIAGENAVVGAQRELAEEADVVATEWALLTEFYTTPGGSNEAIRIYLARGVSAIAAFDRTHEEADIEPRWVSLDACVDAVLARRVSNPILMVGILAAQVARSRGWSALAPADSPWPRHPRSSGSRSLHITS</sequence>
<dbReference type="RefSeq" id="WP_104196150.1">
    <property type="nucleotide sequence ID" value="NZ_SOGT01000005.1"/>
</dbReference>
<dbReference type="OrthoDB" id="9806150at2"/>
<dbReference type="GO" id="GO:0005829">
    <property type="term" value="C:cytosol"/>
    <property type="evidence" value="ECO:0007669"/>
    <property type="project" value="TreeGrafter"/>
</dbReference>
<evidence type="ECO:0000313" key="4">
    <source>
        <dbReference type="EMBL" id="TFD27811.1"/>
    </source>
</evidence>
<feature type="region of interest" description="Disordered" evidence="2">
    <location>
        <begin position="185"/>
        <end position="206"/>
    </location>
</feature>
<dbReference type="InterPro" id="IPR015797">
    <property type="entry name" value="NUDIX_hydrolase-like_dom_sf"/>
</dbReference>